<keyword evidence="3" id="KW-1185">Reference proteome</keyword>
<feature type="transmembrane region" description="Helical" evidence="1">
    <location>
        <begin position="36"/>
        <end position="55"/>
    </location>
</feature>
<evidence type="ECO:0000313" key="3">
    <source>
        <dbReference type="Proteomes" id="UP000292858"/>
    </source>
</evidence>
<keyword evidence="1" id="KW-0812">Transmembrane</keyword>
<dbReference type="PANTHER" id="PTHR34703:SF1">
    <property type="entry name" value="ANTIPORTER SUBUNIT MNHG2-RELATED"/>
    <property type="match status" value="1"/>
</dbReference>
<comment type="caution">
    <text evidence="2">The sequence shown here is derived from an EMBL/GenBank/DDBJ whole genome shotgun (WGS) entry which is preliminary data.</text>
</comment>
<keyword evidence="1" id="KW-0472">Membrane</keyword>
<dbReference type="Proteomes" id="UP000292858">
    <property type="component" value="Unassembled WGS sequence"/>
</dbReference>
<dbReference type="OrthoDB" id="9806575at2"/>
<dbReference type="AlphaFoldDB" id="A0A4Q9B4A0"/>
<evidence type="ECO:0000256" key="1">
    <source>
        <dbReference type="SAM" id="Phobius"/>
    </source>
</evidence>
<sequence length="108" mass="11536">MSLLVDLLLLLGSLVFLAAALGLLRFPDFYIRMSAATKAATLGLGLLLLGVALGFGEGLVAFKAVLLLVFLFSTAPIGAHFLGRAAYRAGVPLWEKTHVDELKGREHE</sequence>
<evidence type="ECO:0000313" key="2">
    <source>
        <dbReference type="EMBL" id="TBH20139.1"/>
    </source>
</evidence>
<reference evidence="2 3" key="1">
    <citation type="submission" date="2019-02" db="EMBL/GenBank/DDBJ databases">
        <title>Thermus sp. a novel from hot spring.</title>
        <authorList>
            <person name="Zhao Z."/>
        </authorList>
    </citation>
    <scope>NUCLEOTIDE SEQUENCE [LARGE SCALE GENOMIC DNA]</scope>
    <source>
        <strain evidence="2 3">CFH 72773T</strain>
    </source>
</reference>
<proteinExistence type="predicted"/>
<dbReference type="NCBIfam" id="NF009314">
    <property type="entry name" value="PRK12674.1-2"/>
    <property type="match status" value="1"/>
</dbReference>
<dbReference type="EMBL" id="SIJL01000008">
    <property type="protein sequence ID" value="TBH20139.1"/>
    <property type="molecule type" value="Genomic_DNA"/>
</dbReference>
<dbReference type="RefSeq" id="WP_130841963.1">
    <property type="nucleotide sequence ID" value="NZ_SIJL01000008.1"/>
</dbReference>
<accession>A0A4Q9B4A0</accession>
<dbReference type="GO" id="GO:0015385">
    <property type="term" value="F:sodium:proton antiporter activity"/>
    <property type="evidence" value="ECO:0007669"/>
    <property type="project" value="TreeGrafter"/>
</dbReference>
<organism evidence="2 3">
    <name type="scientific">Thermus thermamylovorans</name>
    <dbReference type="NCBI Taxonomy" id="2509362"/>
    <lineage>
        <taxon>Bacteria</taxon>
        <taxon>Thermotogati</taxon>
        <taxon>Deinococcota</taxon>
        <taxon>Deinococci</taxon>
        <taxon>Thermales</taxon>
        <taxon>Thermaceae</taxon>
        <taxon>Thermus</taxon>
    </lineage>
</organism>
<dbReference type="PANTHER" id="PTHR34703">
    <property type="entry name" value="ANTIPORTER SUBUNIT MNHG2-RELATED"/>
    <property type="match status" value="1"/>
</dbReference>
<feature type="transmembrane region" description="Helical" evidence="1">
    <location>
        <begin position="6"/>
        <end position="24"/>
    </location>
</feature>
<protein>
    <submittedName>
        <fullName evidence="2">Na+/H+ antiporter subunit G</fullName>
    </submittedName>
</protein>
<dbReference type="InterPro" id="IPR005133">
    <property type="entry name" value="PhaG_MnhG_YufB"/>
</dbReference>
<keyword evidence="1" id="KW-1133">Transmembrane helix</keyword>
<feature type="transmembrane region" description="Helical" evidence="1">
    <location>
        <begin position="61"/>
        <end position="82"/>
    </location>
</feature>
<dbReference type="NCBIfam" id="TIGR01300">
    <property type="entry name" value="CPA3_mnhG_phaG"/>
    <property type="match status" value="1"/>
</dbReference>
<gene>
    <name evidence="2" type="ORF">ETP66_07185</name>
</gene>
<dbReference type="Pfam" id="PF03334">
    <property type="entry name" value="PhaG_MnhG_YufB"/>
    <property type="match status" value="1"/>
</dbReference>
<name>A0A4Q9B4A0_9DEIN</name>